<feature type="region of interest" description="Disordered" evidence="1">
    <location>
        <begin position="92"/>
        <end position="132"/>
    </location>
</feature>
<dbReference type="AlphaFoldDB" id="A0AAV2E9P1"/>
<protein>
    <submittedName>
        <fullName evidence="2">Uncharacterized protein</fullName>
    </submittedName>
</protein>
<evidence type="ECO:0000313" key="3">
    <source>
        <dbReference type="Proteomes" id="UP001497516"/>
    </source>
</evidence>
<sequence>MPPKYPTIAGKIRDPAPSTLSASLCTVSVEIVKTKLNKFLHQCKAFQAFRSPIEMEPRIEEAYPIVKTEADEDTTPSFKDYVHQAIKRIIGISSSSEEDDSDEPLEDIDSQAKENSANKQLLLYDPGASSNM</sequence>
<feature type="compositionally biased region" description="Acidic residues" evidence="1">
    <location>
        <begin position="96"/>
        <end position="109"/>
    </location>
</feature>
<evidence type="ECO:0000313" key="2">
    <source>
        <dbReference type="EMBL" id="CAL1382220.1"/>
    </source>
</evidence>
<gene>
    <name evidence="2" type="ORF">LTRI10_LOCUS23556</name>
</gene>
<keyword evidence="3" id="KW-1185">Reference proteome</keyword>
<reference evidence="2 3" key="1">
    <citation type="submission" date="2024-04" db="EMBL/GenBank/DDBJ databases">
        <authorList>
            <person name="Fracassetti M."/>
        </authorList>
    </citation>
    <scope>NUCLEOTIDE SEQUENCE [LARGE SCALE GENOMIC DNA]</scope>
</reference>
<name>A0AAV2E9P1_9ROSI</name>
<evidence type="ECO:0000256" key="1">
    <source>
        <dbReference type="SAM" id="MobiDB-lite"/>
    </source>
</evidence>
<dbReference type="Proteomes" id="UP001497516">
    <property type="component" value="Chromosome 4"/>
</dbReference>
<organism evidence="2 3">
    <name type="scientific">Linum trigynum</name>
    <dbReference type="NCBI Taxonomy" id="586398"/>
    <lineage>
        <taxon>Eukaryota</taxon>
        <taxon>Viridiplantae</taxon>
        <taxon>Streptophyta</taxon>
        <taxon>Embryophyta</taxon>
        <taxon>Tracheophyta</taxon>
        <taxon>Spermatophyta</taxon>
        <taxon>Magnoliopsida</taxon>
        <taxon>eudicotyledons</taxon>
        <taxon>Gunneridae</taxon>
        <taxon>Pentapetalae</taxon>
        <taxon>rosids</taxon>
        <taxon>fabids</taxon>
        <taxon>Malpighiales</taxon>
        <taxon>Linaceae</taxon>
        <taxon>Linum</taxon>
    </lineage>
</organism>
<proteinExistence type="predicted"/>
<accession>A0AAV2E9P1</accession>
<dbReference type="EMBL" id="OZ034817">
    <property type="protein sequence ID" value="CAL1382220.1"/>
    <property type="molecule type" value="Genomic_DNA"/>
</dbReference>